<dbReference type="Proteomes" id="UP001596470">
    <property type="component" value="Unassembled WGS sequence"/>
</dbReference>
<reference evidence="3" key="1">
    <citation type="journal article" date="2019" name="Int. J. Syst. Evol. Microbiol.">
        <title>The Global Catalogue of Microorganisms (GCM) 10K type strain sequencing project: providing services to taxonomists for standard genome sequencing and annotation.</title>
        <authorList>
            <consortium name="The Broad Institute Genomics Platform"/>
            <consortium name="The Broad Institute Genome Sequencing Center for Infectious Disease"/>
            <person name="Wu L."/>
            <person name="Ma J."/>
        </authorList>
    </citation>
    <scope>NUCLEOTIDE SEQUENCE [LARGE SCALE GENOMIC DNA]</scope>
    <source>
        <strain evidence="3">KACC 12634</strain>
    </source>
</reference>
<proteinExistence type="predicted"/>
<gene>
    <name evidence="2" type="ORF">ACFQS3_02430</name>
</gene>
<name>A0ABW2D184_9ACTN</name>
<sequence length="259" mass="29115">MFRIVVTPDVQLPFHNPAMLRKHIAFIGDIQPDEVLNIGDLTDFPEPSRWSKDTRAEFEGSIKTSVEATKRAYFEPIRQVYSGPVGMHIGNHDARPLDYQRRYAPALDYEDKRESPFYYGNLLDFDGFGVADRGDFYEFAKGWESTHGHKVPASLSQIPGLTALNSGRKRDTSIVCGHTHRLAAVPGTVGGAKRERTIWGVEVGNFMDKRKAGYLDKKGGYANWQSGFAVIDVDGPKVKVDIIPVYKDGSFIFEGRKWD</sequence>
<dbReference type="Pfam" id="PF00149">
    <property type="entry name" value="Metallophos"/>
    <property type="match status" value="1"/>
</dbReference>
<dbReference type="InterPro" id="IPR004843">
    <property type="entry name" value="Calcineurin-like_PHP"/>
</dbReference>
<dbReference type="SUPFAM" id="SSF56300">
    <property type="entry name" value="Metallo-dependent phosphatases"/>
    <property type="match status" value="1"/>
</dbReference>
<accession>A0ABW2D184</accession>
<dbReference type="InterPro" id="IPR029052">
    <property type="entry name" value="Metallo-depent_PP-like"/>
</dbReference>
<evidence type="ECO:0000313" key="2">
    <source>
        <dbReference type="EMBL" id="MFC6956047.1"/>
    </source>
</evidence>
<protein>
    <submittedName>
        <fullName evidence="2">Metallophosphoesterase</fullName>
    </submittedName>
</protein>
<keyword evidence="3" id="KW-1185">Reference proteome</keyword>
<evidence type="ECO:0000313" key="3">
    <source>
        <dbReference type="Proteomes" id="UP001596470"/>
    </source>
</evidence>
<feature type="domain" description="Calcineurin-like phosphoesterase" evidence="1">
    <location>
        <begin position="2"/>
        <end position="180"/>
    </location>
</feature>
<dbReference type="RefSeq" id="WP_382353339.1">
    <property type="nucleotide sequence ID" value="NZ_JBHMBP010000004.1"/>
</dbReference>
<organism evidence="2 3">
    <name type="scientific">Glycomyces mayteni</name>
    <dbReference type="NCBI Taxonomy" id="543887"/>
    <lineage>
        <taxon>Bacteria</taxon>
        <taxon>Bacillati</taxon>
        <taxon>Actinomycetota</taxon>
        <taxon>Actinomycetes</taxon>
        <taxon>Glycomycetales</taxon>
        <taxon>Glycomycetaceae</taxon>
        <taxon>Glycomyces</taxon>
    </lineage>
</organism>
<evidence type="ECO:0000259" key="1">
    <source>
        <dbReference type="Pfam" id="PF00149"/>
    </source>
</evidence>
<dbReference type="EMBL" id="JBHSYS010000001">
    <property type="protein sequence ID" value="MFC6956047.1"/>
    <property type="molecule type" value="Genomic_DNA"/>
</dbReference>
<comment type="caution">
    <text evidence="2">The sequence shown here is derived from an EMBL/GenBank/DDBJ whole genome shotgun (WGS) entry which is preliminary data.</text>
</comment>